<evidence type="ECO:0000313" key="2">
    <source>
        <dbReference type="Proteomes" id="UP000196531"/>
    </source>
</evidence>
<gene>
    <name evidence="1" type="ORF">A9Q84_10305</name>
</gene>
<comment type="caution">
    <text evidence="1">The sequence shown here is derived from an EMBL/GenBank/DDBJ whole genome shotgun (WGS) entry which is preliminary data.</text>
</comment>
<name>A0A1Y5F7G7_9BACT</name>
<sequence length="381" mass="42891">MVVTKKIFFILGTTFILLSNTMAEMLAPKTWTAKLLFNLYSQTSKNGAQVFDGLGNEDALVFEPMLFLSHQIDETTNLTLNAAIDIWTAESDTVLDGNTGQSGEGIGSQTRTSASLAYSKQVGNSIYTPRIAFSSEYDYKSFNAGLTWTGSFAEDNFTLTMSGQAFIDSVKKFDYVSELTTDFKDKRVYSFDTNASQLLTRNDIVSAGATVIFQEGTLESIRNSTLINGVRVAESLPKTRKRFAYYGQWVHAFNDELAASLKYRYYHDTWKLKANSIESSLRLSIFEEDGFLDLTYRFHDQSSVEYFARTLTTIPTHHTSDSDLEDFSSHRVGVHYGYELGPMKTMFMPIDNVYLTAGAYYYNRSNKLSYLTSQFGLGAVY</sequence>
<dbReference type="AlphaFoldDB" id="A0A1Y5F7G7"/>
<dbReference type="SUPFAM" id="SSF56935">
    <property type="entry name" value="Porins"/>
    <property type="match status" value="1"/>
</dbReference>
<reference evidence="2" key="1">
    <citation type="journal article" date="2017" name="Proc. Natl. Acad. Sci. U.S.A.">
        <title>Simulation of Deepwater Horizon oil plume reveals substrate specialization within a complex community of hydrocarbon-degraders.</title>
        <authorList>
            <person name="Hu P."/>
            <person name="Dubinsky E.A."/>
            <person name="Probst A.J."/>
            <person name="Wang J."/>
            <person name="Sieber C.M.K."/>
            <person name="Tom L.M."/>
            <person name="Gardinali P."/>
            <person name="Banfield J.F."/>
            <person name="Atlas R.M."/>
            <person name="Andersen G.L."/>
        </authorList>
    </citation>
    <scope>NUCLEOTIDE SEQUENCE [LARGE SCALE GENOMIC DNA]</scope>
</reference>
<organism evidence="1 2">
    <name type="scientific">Halobacteriovorax marinus</name>
    <dbReference type="NCBI Taxonomy" id="97084"/>
    <lineage>
        <taxon>Bacteria</taxon>
        <taxon>Pseudomonadati</taxon>
        <taxon>Bdellovibrionota</taxon>
        <taxon>Bacteriovoracia</taxon>
        <taxon>Bacteriovoracales</taxon>
        <taxon>Halobacteriovoraceae</taxon>
        <taxon>Halobacteriovorax</taxon>
    </lineage>
</organism>
<protein>
    <recommendedName>
        <fullName evidence="3">DUF3570 domain-containing protein</fullName>
    </recommendedName>
</protein>
<proteinExistence type="predicted"/>
<dbReference type="Proteomes" id="UP000196531">
    <property type="component" value="Unassembled WGS sequence"/>
</dbReference>
<evidence type="ECO:0008006" key="3">
    <source>
        <dbReference type="Google" id="ProtNLM"/>
    </source>
</evidence>
<dbReference type="InterPro" id="IPR021953">
    <property type="entry name" value="DUF3570"/>
</dbReference>
<evidence type="ECO:0000313" key="1">
    <source>
        <dbReference type="EMBL" id="OUR96724.1"/>
    </source>
</evidence>
<dbReference type="EMBL" id="MAAO01000006">
    <property type="protein sequence ID" value="OUR96724.1"/>
    <property type="molecule type" value="Genomic_DNA"/>
</dbReference>
<accession>A0A1Y5F7G7</accession>
<dbReference type="Pfam" id="PF12094">
    <property type="entry name" value="DUF3570"/>
    <property type="match status" value="1"/>
</dbReference>